<dbReference type="GO" id="GO:0019265">
    <property type="term" value="P:glycine biosynthetic process, by transamination of glyoxylate"/>
    <property type="evidence" value="ECO:0007669"/>
    <property type="project" value="TreeGrafter"/>
</dbReference>
<dbReference type="KEGG" id="ptp:RCA23_c09760"/>
<feature type="modified residue" description="N6-(pyridoxal phosphate)lysine" evidence="5">
    <location>
        <position position="198"/>
    </location>
</feature>
<name>A0AAN0VHW1_9RHOB</name>
<keyword evidence="3 5" id="KW-0663">Pyridoxal phosphate</keyword>
<feature type="binding site" evidence="4">
    <location>
        <position position="353"/>
    </location>
    <ligand>
        <name>substrate</name>
    </ligand>
</feature>
<organism evidence="7 8">
    <name type="scientific">Planktomarina temperata RCA23</name>
    <dbReference type="NCBI Taxonomy" id="666509"/>
    <lineage>
        <taxon>Bacteria</taxon>
        <taxon>Pseudomonadati</taxon>
        <taxon>Pseudomonadota</taxon>
        <taxon>Alphaproteobacteria</taxon>
        <taxon>Rhodobacterales</taxon>
        <taxon>Paracoccaceae</taxon>
        <taxon>Planktomarina</taxon>
    </lineage>
</organism>
<keyword evidence="7" id="KW-0808">Transferase</keyword>
<feature type="domain" description="Aminotransferase class V" evidence="6">
    <location>
        <begin position="58"/>
        <end position="282"/>
    </location>
</feature>
<dbReference type="InterPro" id="IPR015422">
    <property type="entry name" value="PyrdxlP-dep_Trfase_small"/>
</dbReference>
<dbReference type="FunFam" id="3.90.1150.10:FF:000204">
    <property type="entry name" value="Hypothetical aminotransferase"/>
    <property type="match status" value="1"/>
</dbReference>
<dbReference type="Gene3D" id="3.40.640.10">
    <property type="entry name" value="Type I PLP-dependent aspartate aminotransferase-like (Major domain)"/>
    <property type="match status" value="1"/>
</dbReference>
<evidence type="ECO:0000256" key="2">
    <source>
        <dbReference type="ARBA" id="ARBA00009236"/>
    </source>
</evidence>
<keyword evidence="7" id="KW-0032">Aminotransferase</keyword>
<keyword evidence="8" id="KW-1185">Reference proteome</keyword>
<dbReference type="Gene3D" id="3.90.1150.10">
    <property type="entry name" value="Aspartate Aminotransferase, domain 1"/>
    <property type="match status" value="1"/>
</dbReference>
<dbReference type="InterPro" id="IPR015424">
    <property type="entry name" value="PyrdxlP-dep_Trfase"/>
</dbReference>
<evidence type="ECO:0000256" key="5">
    <source>
        <dbReference type="PIRSR" id="PIRSR000524-50"/>
    </source>
</evidence>
<accession>A0AAN0VHW1</accession>
<evidence type="ECO:0000256" key="1">
    <source>
        <dbReference type="ARBA" id="ARBA00001933"/>
    </source>
</evidence>
<dbReference type="EMBL" id="CP003984">
    <property type="protein sequence ID" value="AII86530.1"/>
    <property type="molecule type" value="Genomic_DNA"/>
</dbReference>
<sequence length="401" mass="42926">MSLSQGRSYLAIPGPSVMPERVLRAMHQPCPNIYEGGLIELTHSLIPDLKHLASTSGQAAIYIANGHGAWEAAVSNVLAAGDTVLVLATGRFCEGWGEMARALGVTVETLDFGNRATIDLAQVEAHLAADRSGRIKAVMAVQVDTSTSVLNDIAALRRSLDAAGHGALLMVDCIASLGCDKFLMDEWGVDLMVTACQKGLMTPPGISFVFFSDKAAAARNAMTRVSSYWDWNARINPEYFYQYFCGTAPTQHLLGLREALDMILEEELRHVWARHEAIARAVWAACDAWGKGGPLAMNIADPALRSHAVTALSIEAPNGLNLRRWTEHQAGLTLGIGLNMATDDDPNADGFFRIGHMGHVNAQMIMGTLGAIQSGMMALDIPHGKGGLEAAARLLAEATRG</sequence>
<dbReference type="GO" id="GO:0008453">
    <property type="term" value="F:alanine-glyoxylate transaminase activity"/>
    <property type="evidence" value="ECO:0007669"/>
    <property type="project" value="TreeGrafter"/>
</dbReference>
<dbReference type="GO" id="GO:0004760">
    <property type="term" value="F:L-serine-pyruvate transaminase activity"/>
    <property type="evidence" value="ECO:0007669"/>
    <property type="project" value="TreeGrafter"/>
</dbReference>
<dbReference type="Pfam" id="PF00266">
    <property type="entry name" value="Aminotran_5"/>
    <property type="match status" value="1"/>
</dbReference>
<dbReference type="Proteomes" id="UP000028680">
    <property type="component" value="Chromosome"/>
</dbReference>
<dbReference type="PIRSF" id="PIRSF000524">
    <property type="entry name" value="SPT"/>
    <property type="match status" value="1"/>
</dbReference>
<dbReference type="EC" id="2.6.1.45" evidence="7"/>
<evidence type="ECO:0000313" key="7">
    <source>
        <dbReference type="EMBL" id="AII86530.1"/>
    </source>
</evidence>
<dbReference type="PANTHER" id="PTHR21152:SF40">
    <property type="entry name" value="ALANINE--GLYOXYLATE AMINOTRANSFERASE"/>
    <property type="match status" value="1"/>
</dbReference>
<dbReference type="PANTHER" id="PTHR21152">
    <property type="entry name" value="AMINOTRANSFERASE CLASS V"/>
    <property type="match status" value="1"/>
</dbReference>
<evidence type="ECO:0000256" key="4">
    <source>
        <dbReference type="PIRSR" id="PIRSR000524-1"/>
    </source>
</evidence>
<evidence type="ECO:0000259" key="6">
    <source>
        <dbReference type="Pfam" id="PF00266"/>
    </source>
</evidence>
<evidence type="ECO:0000313" key="8">
    <source>
        <dbReference type="Proteomes" id="UP000028680"/>
    </source>
</evidence>
<dbReference type="SUPFAM" id="SSF53383">
    <property type="entry name" value="PLP-dependent transferases"/>
    <property type="match status" value="1"/>
</dbReference>
<reference evidence="7 8" key="1">
    <citation type="journal article" date="2014" name="ISME J.">
        <title>Adaptation of an abundant Roseobacter RCA organism to pelagic systems revealed by genomic and transcriptomic analyses.</title>
        <authorList>
            <person name="Voget S."/>
            <person name="Wemheuer B."/>
            <person name="Brinkhoff T."/>
            <person name="Vollmers J."/>
            <person name="Dietrich S."/>
            <person name="Giebel H.A."/>
            <person name="Beardsley C."/>
            <person name="Sardemann C."/>
            <person name="Bakenhus I."/>
            <person name="Billerbeck S."/>
            <person name="Daniel R."/>
            <person name="Simon M."/>
        </authorList>
    </citation>
    <scope>NUCLEOTIDE SEQUENCE [LARGE SCALE GENOMIC DNA]</scope>
    <source>
        <strain evidence="7 8">RCA23</strain>
    </source>
</reference>
<comment type="similarity">
    <text evidence="2">Belongs to the class-V pyridoxal-phosphate-dependent aminotransferase family.</text>
</comment>
<dbReference type="InterPro" id="IPR024169">
    <property type="entry name" value="SP_NH2Trfase/AEP_transaminase"/>
</dbReference>
<dbReference type="InterPro" id="IPR015421">
    <property type="entry name" value="PyrdxlP-dep_Trfase_major"/>
</dbReference>
<comment type="cofactor">
    <cofactor evidence="1 5">
        <name>pyridoxal 5'-phosphate</name>
        <dbReference type="ChEBI" id="CHEBI:597326"/>
    </cofactor>
</comment>
<gene>
    <name evidence="7" type="primary">sgaA1</name>
    <name evidence="7" type="ORF">RCA23_c09760</name>
</gene>
<dbReference type="InterPro" id="IPR000192">
    <property type="entry name" value="Aminotrans_V_dom"/>
</dbReference>
<dbReference type="GO" id="GO:0050281">
    <property type="term" value="F:L-serine-glyoxylate transaminase activity"/>
    <property type="evidence" value="ECO:0007669"/>
    <property type="project" value="UniProtKB-EC"/>
</dbReference>
<dbReference type="AlphaFoldDB" id="A0AAN0VHW1"/>
<dbReference type="RefSeq" id="WP_044049368.1">
    <property type="nucleotide sequence ID" value="NZ_CP003984.1"/>
</dbReference>
<protein>
    <submittedName>
        <fullName evidence="7">Serine--glyoxylate aminotransferase SgaA</fullName>
        <ecNumber evidence="7">2.6.1.45</ecNumber>
    </submittedName>
</protein>
<proteinExistence type="inferred from homology"/>
<evidence type="ECO:0000256" key="3">
    <source>
        <dbReference type="ARBA" id="ARBA00022898"/>
    </source>
</evidence>